<dbReference type="GO" id="GO:0001228">
    <property type="term" value="F:DNA-binding transcription activator activity, RNA polymerase II-specific"/>
    <property type="evidence" value="ECO:0007669"/>
    <property type="project" value="TreeGrafter"/>
</dbReference>
<evidence type="ECO:0000313" key="3">
    <source>
        <dbReference type="Proteomes" id="UP000017559"/>
    </source>
</evidence>
<dbReference type="HOGENOM" id="CLU_024934_3_0_1"/>
<dbReference type="InterPro" id="IPR036864">
    <property type="entry name" value="Zn2-C6_fun-type_DNA-bd_sf"/>
</dbReference>
<evidence type="ECO:0000313" key="2">
    <source>
        <dbReference type="EMBL" id="ESK82739.1"/>
    </source>
</evidence>
<dbReference type="GO" id="GO:0008270">
    <property type="term" value="F:zinc ion binding"/>
    <property type="evidence" value="ECO:0007669"/>
    <property type="project" value="InterPro"/>
</dbReference>
<feature type="domain" description="Zn(2)-C6 fungal-type" evidence="1">
    <location>
        <begin position="108"/>
        <end position="138"/>
    </location>
</feature>
<protein>
    <submittedName>
        <fullName evidence="2">C6 finger domain protein</fullName>
    </submittedName>
</protein>
<dbReference type="Pfam" id="PF00172">
    <property type="entry name" value="Zn_clus"/>
    <property type="match status" value="1"/>
</dbReference>
<dbReference type="KEGG" id="mrr:Moror_5673"/>
<dbReference type="InterPro" id="IPR001138">
    <property type="entry name" value="Zn2Cys6_DnaBD"/>
</dbReference>
<dbReference type="SUPFAM" id="SSF57701">
    <property type="entry name" value="Zn2/Cys6 DNA-binding domain"/>
    <property type="match status" value="1"/>
</dbReference>
<dbReference type="PROSITE" id="PS50048">
    <property type="entry name" value="ZN2_CY6_FUNGAL_2"/>
    <property type="match status" value="1"/>
</dbReference>
<reference evidence="2 3" key="1">
    <citation type="journal article" date="2014" name="BMC Genomics">
        <title>Genome and secretome analysis of the hemibiotrophic fungal pathogen, Moniliophthora roreri, which causes frosty pod rot disease of cacao: mechanisms of the biotrophic and necrotrophic phases.</title>
        <authorList>
            <person name="Meinhardt L.W."/>
            <person name="Costa G.G.L."/>
            <person name="Thomazella D.P.T."/>
            <person name="Teixeira P.J.P.L."/>
            <person name="Carazzolle M.F."/>
            <person name="Schuster S.C."/>
            <person name="Carlson J.E."/>
            <person name="Guiltinan M.J."/>
            <person name="Mieczkowski P."/>
            <person name="Farmer A."/>
            <person name="Ramaraj T."/>
            <person name="Crozier J."/>
            <person name="Davis R.E."/>
            <person name="Shao J."/>
            <person name="Melnick R.L."/>
            <person name="Pereira G.A.G."/>
            <person name="Bailey B.A."/>
        </authorList>
    </citation>
    <scope>NUCLEOTIDE SEQUENCE [LARGE SCALE GENOMIC DNA]</scope>
    <source>
        <strain evidence="2 3">MCA 2997</strain>
    </source>
</reference>
<gene>
    <name evidence="2" type="ORF">Moror_5673</name>
</gene>
<dbReference type="PANTHER" id="PTHR47784:SF5">
    <property type="entry name" value="STEROL UPTAKE CONTROL PROTEIN 2"/>
    <property type="match status" value="1"/>
</dbReference>
<dbReference type="Gene3D" id="4.10.240.10">
    <property type="entry name" value="Zn(2)-C6 fungal-type DNA-binding domain"/>
    <property type="match status" value="1"/>
</dbReference>
<comment type="caution">
    <text evidence="2">The sequence shown here is derived from an EMBL/GenBank/DDBJ whole genome shotgun (WGS) entry which is preliminary data.</text>
</comment>
<dbReference type="PROSITE" id="PS00463">
    <property type="entry name" value="ZN2_CY6_FUNGAL_1"/>
    <property type="match status" value="1"/>
</dbReference>
<keyword evidence="3" id="KW-1185">Reference proteome</keyword>
<sequence>MAMEKCHLRLQGCQREGALNTVAFQVKSPAQKWQFCTKILPRHRRRGTVLSAKRDRLEGSHSAKALFHGKRNQALMCLEAELGFTSGSRMTVDSEPKPCRRQAKSRSGCLTCRKRRIKCDEAKPICRNCHRKNLECVQRPEKKPNQEQQQETVLYKPLTTPTPIPISITSFRMIHHFSIATSASLCSDPESINTVSTTIPQLSWCNPPLLHAMLSFTALHLGRLYSEEPKWVYLASAHRKAAIDALPSAISPDAKFLIIGFCTMYTISSSLASSPENIFSLISSLHNVWSALEGHPAFMNQRLKPLDPFLMNWQVDSAIRALGHLQRIYDPTMSGLESESEDLSDPNIKAAYKESVEALYVAYPLTRTGLESNGAVLWPALFGKKYRDLLNEKKQRALVVLYYYLGMLKDVSESCWWVSDVARCQEYVYGLLDVGWRGWLLDVDLDVTENAIALAAGFTRRLTY</sequence>
<dbReference type="SMART" id="SM00066">
    <property type="entry name" value="GAL4"/>
    <property type="match status" value="1"/>
</dbReference>
<dbReference type="InterPro" id="IPR053157">
    <property type="entry name" value="Sterol_Uptake_Regulator"/>
</dbReference>
<dbReference type="Proteomes" id="UP000017559">
    <property type="component" value="Unassembled WGS sequence"/>
</dbReference>
<dbReference type="EMBL" id="AWSO01001813">
    <property type="protein sequence ID" value="ESK82739.1"/>
    <property type="molecule type" value="Genomic_DNA"/>
</dbReference>
<dbReference type="PANTHER" id="PTHR47784">
    <property type="entry name" value="STEROL UPTAKE CONTROL PROTEIN 2"/>
    <property type="match status" value="1"/>
</dbReference>
<proteinExistence type="predicted"/>
<dbReference type="AlphaFoldDB" id="V2XTK3"/>
<name>V2XTK3_MONRO</name>
<evidence type="ECO:0000259" key="1">
    <source>
        <dbReference type="PROSITE" id="PS50048"/>
    </source>
</evidence>
<dbReference type="CDD" id="cd00067">
    <property type="entry name" value="GAL4"/>
    <property type="match status" value="1"/>
</dbReference>
<dbReference type="OrthoDB" id="5419315at2759"/>
<organism evidence="2 3">
    <name type="scientific">Moniliophthora roreri (strain MCA 2997)</name>
    <name type="common">Cocoa frosty pod rot fungus</name>
    <name type="synonym">Crinipellis roreri</name>
    <dbReference type="NCBI Taxonomy" id="1381753"/>
    <lineage>
        <taxon>Eukaryota</taxon>
        <taxon>Fungi</taxon>
        <taxon>Dikarya</taxon>
        <taxon>Basidiomycota</taxon>
        <taxon>Agaricomycotina</taxon>
        <taxon>Agaricomycetes</taxon>
        <taxon>Agaricomycetidae</taxon>
        <taxon>Agaricales</taxon>
        <taxon>Marasmiineae</taxon>
        <taxon>Marasmiaceae</taxon>
        <taxon>Moniliophthora</taxon>
    </lineage>
</organism>
<accession>V2XTK3</accession>